<dbReference type="EMBL" id="BARV01042262">
    <property type="protein sequence ID" value="GAI47057.1"/>
    <property type="molecule type" value="Genomic_DNA"/>
</dbReference>
<protein>
    <recommendedName>
        <fullName evidence="1">Transposase IS701-like DDE domain-containing protein</fullName>
    </recommendedName>
</protein>
<accession>X1NSQ1</accession>
<evidence type="ECO:0000259" key="1">
    <source>
        <dbReference type="Pfam" id="PF13546"/>
    </source>
</evidence>
<gene>
    <name evidence="2" type="ORF">S06H3_63633</name>
</gene>
<reference evidence="2" key="1">
    <citation type="journal article" date="2014" name="Front. Microbiol.">
        <title>High frequency of phylogenetically diverse reductive dehalogenase-homologous genes in deep subseafloor sedimentary metagenomes.</title>
        <authorList>
            <person name="Kawai M."/>
            <person name="Futagami T."/>
            <person name="Toyoda A."/>
            <person name="Takaki Y."/>
            <person name="Nishi S."/>
            <person name="Hori S."/>
            <person name="Arai W."/>
            <person name="Tsubouchi T."/>
            <person name="Morono Y."/>
            <person name="Uchiyama I."/>
            <person name="Ito T."/>
            <person name="Fujiyama A."/>
            <person name="Inagaki F."/>
            <person name="Takami H."/>
        </authorList>
    </citation>
    <scope>NUCLEOTIDE SEQUENCE</scope>
    <source>
        <strain evidence="2">Expedition CK06-06</strain>
    </source>
</reference>
<dbReference type="InterPro" id="IPR038721">
    <property type="entry name" value="IS701-like_DDE_dom"/>
</dbReference>
<dbReference type="AlphaFoldDB" id="X1NSQ1"/>
<name>X1NSQ1_9ZZZZ</name>
<organism evidence="2">
    <name type="scientific">marine sediment metagenome</name>
    <dbReference type="NCBI Taxonomy" id="412755"/>
    <lineage>
        <taxon>unclassified sequences</taxon>
        <taxon>metagenomes</taxon>
        <taxon>ecological metagenomes</taxon>
    </lineage>
</organism>
<proteinExistence type="predicted"/>
<feature type="domain" description="Transposase IS701-like DDE" evidence="1">
    <location>
        <begin position="3"/>
        <end position="72"/>
    </location>
</feature>
<comment type="caution">
    <text evidence="2">The sequence shown here is derived from an EMBL/GenBank/DDBJ whole genome shotgun (WGS) entry which is preliminary data.</text>
</comment>
<dbReference type="Pfam" id="PF13546">
    <property type="entry name" value="DDE_5"/>
    <property type="match status" value="1"/>
</dbReference>
<dbReference type="PANTHER" id="PTHR33627">
    <property type="entry name" value="TRANSPOSASE"/>
    <property type="match status" value="1"/>
</dbReference>
<dbReference type="InterPro" id="IPR039365">
    <property type="entry name" value="IS701-like"/>
</dbReference>
<feature type="non-terminal residue" evidence="2">
    <location>
        <position position="1"/>
    </location>
</feature>
<dbReference type="PANTHER" id="PTHR33627:SF1">
    <property type="entry name" value="TRANSPOSASE"/>
    <property type="match status" value="1"/>
</dbReference>
<evidence type="ECO:0000313" key="2">
    <source>
        <dbReference type="EMBL" id="GAI47057.1"/>
    </source>
</evidence>
<sequence length="78" mass="8367">CDACLLIDESGFAKQGRGSVGVSRQWLGRLGKVDNGQVAVFGALANGQYAVPIDARLYLPEEWTDDPKRCDGKTGNVL</sequence>